<accession>A0A1S4EB79</accession>
<dbReference type="InterPro" id="IPR042099">
    <property type="entry name" value="ANL_N_sf"/>
</dbReference>
<sequence length="158" mass="17661">MAVHLQTCLKISRSVSLSTKHNIKQKVFHNRYGVPFSLHNSNFRFVRCGSSSTYVQESPFGPVDVPNVSLPNYIFKDIDQWMDKSMITCGTSGRTYKYGEGRFITRQFAIALLREIGLKKGDVVGILMPNIPEYAFAIHGALEAGLVVTFVNPLYTPG</sequence>
<dbReference type="GeneID" id="103508761"/>
<dbReference type="Gene3D" id="3.40.50.12780">
    <property type="entry name" value="N-terminal domain of ligase-like"/>
    <property type="match status" value="1"/>
</dbReference>
<dbReference type="RefSeq" id="XP_017299388.1">
    <property type="nucleotide sequence ID" value="XM_017443899.2"/>
</dbReference>
<keyword evidence="4" id="KW-1185">Reference proteome</keyword>
<dbReference type="PANTHER" id="PTHR24096:SF394">
    <property type="entry name" value="LUCIFERIN 4-MONOOXYGENASE"/>
    <property type="match status" value="1"/>
</dbReference>
<dbReference type="InterPro" id="IPR000873">
    <property type="entry name" value="AMP-dep_synth/lig_dom"/>
</dbReference>
<dbReference type="GO" id="GO:0046949">
    <property type="term" value="P:fatty-acyl-CoA biosynthetic process"/>
    <property type="evidence" value="ECO:0007669"/>
    <property type="project" value="TreeGrafter"/>
</dbReference>
<reference evidence="5" key="1">
    <citation type="submission" date="2025-08" db="UniProtKB">
        <authorList>
            <consortium name="RefSeq"/>
        </authorList>
    </citation>
    <scope>IDENTIFICATION</scope>
</reference>
<dbReference type="PANTHER" id="PTHR24096">
    <property type="entry name" value="LONG-CHAIN-FATTY-ACID--COA LIGASE"/>
    <property type="match status" value="1"/>
</dbReference>
<dbReference type="KEGG" id="dci:103508761"/>
<dbReference type="PaxDb" id="121845-A0A1S4EB79"/>
<keyword evidence="2" id="KW-0576">Peroxisome</keyword>
<dbReference type="AlphaFoldDB" id="A0A1S4EB79"/>
<evidence type="ECO:0000256" key="1">
    <source>
        <dbReference type="ARBA" id="ARBA00004275"/>
    </source>
</evidence>
<evidence type="ECO:0000259" key="3">
    <source>
        <dbReference type="Pfam" id="PF00501"/>
    </source>
</evidence>
<evidence type="ECO:0000256" key="2">
    <source>
        <dbReference type="ARBA" id="ARBA00023140"/>
    </source>
</evidence>
<protein>
    <submittedName>
        <fullName evidence="5">4-coumarate--CoA ligase 3-like isoform X1</fullName>
    </submittedName>
</protein>
<gene>
    <name evidence="5" type="primary">LOC103508761</name>
</gene>
<evidence type="ECO:0000313" key="4">
    <source>
        <dbReference type="Proteomes" id="UP000079169"/>
    </source>
</evidence>
<organism evidence="4 5">
    <name type="scientific">Diaphorina citri</name>
    <name type="common">Asian citrus psyllid</name>
    <dbReference type="NCBI Taxonomy" id="121845"/>
    <lineage>
        <taxon>Eukaryota</taxon>
        <taxon>Metazoa</taxon>
        <taxon>Ecdysozoa</taxon>
        <taxon>Arthropoda</taxon>
        <taxon>Hexapoda</taxon>
        <taxon>Insecta</taxon>
        <taxon>Pterygota</taxon>
        <taxon>Neoptera</taxon>
        <taxon>Paraneoptera</taxon>
        <taxon>Hemiptera</taxon>
        <taxon>Sternorrhyncha</taxon>
        <taxon>Psylloidea</taxon>
        <taxon>Psyllidae</taxon>
        <taxon>Diaphorininae</taxon>
        <taxon>Diaphorina</taxon>
    </lineage>
</organism>
<comment type="subcellular location">
    <subcellularLocation>
        <location evidence="1">Peroxisome</location>
    </subcellularLocation>
</comment>
<name>A0A1S4EB79_DIACI</name>
<dbReference type="Pfam" id="PF00501">
    <property type="entry name" value="AMP-binding"/>
    <property type="match status" value="1"/>
</dbReference>
<feature type="domain" description="AMP-dependent synthetase/ligase" evidence="3">
    <location>
        <begin position="78"/>
        <end position="157"/>
    </location>
</feature>
<dbReference type="GO" id="GO:0005777">
    <property type="term" value="C:peroxisome"/>
    <property type="evidence" value="ECO:0007669"/>
    <property type="project" value="UniProtKB-SubCell"/>
</dbReference>
<dbReference type="SUPFAM" id="SSF56801">
    <property type="entry name" value="Acetyl-CoA synthetase-like"/>
    <property type="match status" value="1"/>
</dbReference>
<evidence type="ECO:0000313" key="5">
    <source>
        <dbReference type="RefSeq" id="XP_017299388.1"/>
    </source>
</evidence>
<dbReference type="STRING" id="121845.A0A1S4EB79"/>
<proteinExistence type="predicted"/>
<dbReference type="GO" id="GO:0004467">
    <property type="term" value="F:long-chain fatty acid-CoA ligase activity"/>
    <property type="evidence" value="ECO:0007669"/>
    <property type="project" value="TreeGrafter"/>
</dbReference>
<dbReference type="Proteomes" id="UP000079169">
    <property type="component" value="Unplaced"/>
</dbReference>